<keyword evidence="1" id="KW-1133">Transmembrane helix</keyword>
<keyword evidence="1" id="KW-0812">Transmembrane</keyword>
<protein>
    <recommendedName>
        <fullName evidence="4">DUF4446 domain-containing protein</fullName>
    </recommendedName>
</protein>
<gene>
    <name evidence="2" type="ORF">SAMN05660472_02709</name>
</gene>
<dbReference type="InterPro" id="IPR027981">
    <property type="entry name" value="DUF4446"/>
</dbReference>
<sequence length="182" mass="20560">MQQILSIIDNYSLTFIFTGLVMNLFLIILLAINYSITANLRDKYKRLVKGTSGKNIENVLMEHITKVEEVQENLKDIYSKMDILENRMSFSIQKVGIIRYNAFDDVGSDLSYSIAMLDNNNNGIILTGIHGRTETVSYAKPVKDGKSNYNLSVEEVQALERAKTNDLDKVKLKGSRSNKDNG</sequence>
<proteinExistence type="predicted"/>
<name>A0A1G9HQG2_9FIRM</name>
<evidence type="ECO:0000313" key="3">
    <source>
        <dbReference type="Proteomes" id="UP000198718"/>
    </source>
</evidence>
<evidence type="ECO:0000313" key="2">
    <source>
        <dbReference type="EMBL" id="SDL15190.1"/>
    </source>
</evidence>
<dbReference type="Proteomes" id="UP000198718">
    <property type="component" value="Unassembled WGS sequence"/>
</dbReference>
<dbReference type="EMBL" id="FNFP01000009">
    <property type="protein sequence ID" value="SDL15190.1"/>
    <property type="molecule type" value="Genomic_DNA"/>
</dbReference>
<dbReference type="RefSeq" id="WP_090554539.1">
    <property type="nucleotide sequence ID" value="NZ_FNFP01000009.1"/>
</dbReference>
<keyword evidence="1" id="KW-0472">Membrane</keyword>
<evidence type="ECO:0008006" key="4">
    <source>
        <dbReference type="Google" id="ProtNLM"/>
    </source>
</evidence>
<organism evidence="2 3">
    <name type="scientific">Natronincola ferrireducens</name>
    <dbReference type="NCBI Taxonomy" id="393762"/>
    <lineage>
        <taxon>Bacteria</taxon>
        <taxon>Bacillati</taxon>
        <taxon>Bacillota</taxon>
        <taxon>Clostridia</taxon>
        <taxon>Peptostreptococcales</taxon>
        <taxon>Natronincolaceae</taxon>
        <taxon>Natronincola</taxon>
    </lineage>
</organism>
<keyword evidence="3" id="KW-1185">Reference proteome</keyword>
<dbReference type="STRING" id="393762.SAMN05660472_02709"/>
<reference evidence="2 3" key="1">
    <citation type="submission" date="2016-10" db="EMBL/GenBank/DDBJ databases">
        <authorList>
            <person name="de Groot N.N."/>
        </authorList>
    </citation>
    <scope>NUCLEOTIDE SEQUENCE [LARGE SCALE GENOMIC DNA]</scope>
    <source>
        <strain evidence="2 3">DSM 18346</strain>
    </source>
</reference>
<dbReference type="OrthoDB" id="5244042at2"/>
<dbReference type="Pfam" id="PF14584">
    <property type="entry name" value="DUF4446"/>
    <property type="match status" value="1"/>
</dbReference>
<feature type="transmembrane region" description="Helical" evidence="1">
    <location>
        <begin position="12"/>
        <end position="36"/>
    </location>
</feature>
<evidence type="ECO:0000256" key="1">
    <source>
        <dbReference type="SAM" id="Phobius"/>
    </source>
</evidence>
<dbReference type="AlphaFoldDB" id="A0A1G9HQG2"/>
<accession>A0A1G9HQG2</accession>